<organism evidence="3 4">
    <name type="scientific">Altericroceibacterium endophyticum</name>
    <dbReference type="NCBI Taxonomy" id="1808508"/>
    <lineage>
        <taxon>Bacteria</taxon>
        <taxon>Pseudomonadati</taxon>
        <taxon>Pseudomonadota</taxon>
        <taxon>Alphaproteobacteria</taxon>
        <taxon>Sphingomonadales</taxon>
        <taxon>Erythrobacteraceae</taxon>
        <taxon>Altericroceibacterium</taxon>
    </lineage>
</organism>
<dbReference type="PANTHER" id="PTHR12526">
    <property type="entry name" value="GLYCOSYLTRANSFERASE"/>
    <property type="match status" value="1"/>
</dbReference>
<accession>A0A6I4T529</accession>
<dbReference type="Pfam" id="PF13439">
    <property type="entry name" value="Glyco_transf_4"/>
    <property type="match status" value="1"/>
</dbReference>
<sequence>MIRAVHLLDDFAMGGVTRSLLLHERPELASIARSTVVPVAASCRVAPHYDADLIITHFPPSWKRLSFLASLRLRNPKARLIHVEHSYTKSFEARRVAKRARFRTMLTLALSFFDEILCVSQAQADWLEEAARLDHKKPIVINPWSNRAQLLQVEQLKPLAKNAPLRLAAYGRFAEPKNFLAAIQAVRRFQPGEVELHLGGTGPDEEEMRASTEGCSSIHFHGMIDDVPAFLGECDALIVPSEWEAFGLVATEARLAARPILVANVDGLPEQVGEAYPAGLVAEMRTPDDIERAIRHFRTLPLSEMGWRGRQAARNIESEVLAGWRGVYLRAHHGRAANYQTDGHNPARLSA</sequence>
<comment type="caution">
    <text evidence="3">The sequence shown here is derived from an EMBL/GenBank/DDBJ whole genome shotgun (WGS) entry which is preliminary data.</text>
</comment>
<dbReference type="RefSeq" id="WP_160736799.1">
    <property type="nucleotide sequence ID" value="NZ_WTYT01000005.1"/>
</dbReference>
<proteinExistence type="predicted"/>
<evidence type="ECO:0000313" key="4">
    <source>
        <dbReference type="Proteomes" id="UP000438476"/>
    </source>
</evidence>
<protein>
    <submittedName>
        <fullName evidence="3">Glycosyltransferase</fullName>
    </submittedName>
</protein>
<keyword evidence="4" id="KW-1185">Reference proteome</keyword>
<dbReference type="EMBL" id="WTYT01000005">
    <property type="protein sequence ID" value="MXO66344.1"/>
    <property type="molecule type" value="Genomic_DNA"/>
</dbReference>
<dbReference type="GO" id="GO:0016757">
    <property type="term" value="F:glycosyltransferase activity"/>
    <property type="evidence" value="ECO:0007669"/>
    <property type="project" value="InterPro"/>
</dbReference>
<feature type="domain" description="Glycosyl transferase family 1" evidence="1">
    <location>
        <begin position="164"/>
        <end position="299"/>
    </location>
</feature>
<keyword evidence="3" id="KW-0808">Transferase</keyword>
<dbReference type="Proteomes" id="UP000438476">
    <property type="component" value="Unassembled WGS sequence"/>
</dbReference>
<name>A0A6I4T529_9SPHN</name>
<dbReference type="AlphaFoldDB" id="A0A6I4T529"/>
<evidence type="ECO:0000259" key="1">
    <source>
        <dbReference type="Pfam" id="PF00534"/>
    </source>
</evidence>
<dbReference type="OrthoDB" id="9806708at2"/>
<dbReference type="Pfam" id="PF00534">
    <property type="entry name" value="Glycos_transf_1"/>
    <property type="match status" value="1"/>
</dbReference>
<dbReference type="Gene3D" id="3.40.50.2000">
    <property type="entry name" value="Glycogen Phosphorylase B"/>
    <property type="match status" value="2"/>
</dbReference>
<dbReference type="InterPro" id="IPR001296">
    <property type="entry name" value="Glyco_trans_1"/>
</dbReference>
<dbReference type="InterPro" id="IPR028098">
    <property type="entry name" value="Glyco_trans_4-like_N"/>
</dbReference>
<dbReference type="SUPFAM" id="SSF53756">
    <property type="entry name" value="UDP-Glycosyltransferase/glycogen phosphorylase"/>
    <property type="match status" value="1"/>
</dbReference>
<evidence type="ECO:0000259" key="2">
    <source>
        <dbReference type="Pfam" id="PF13439"/>
    </source>
</evidence>
<feature type="domain" description="Glycosyltransferase subfamily 4-like N-terminal" evidence="2">
    <location>
        <begin position="44"/>
        <end position="142"/>
    </location>
</feature>
<gene>
    <name evidence="3" type="ORF">GRI91_11300</name>
</gene>
<dbReference type="CDD" id="cd03801">
    <property type="entry name" value="GT4_PimA-like"/>
    <property type="match status" value="1"/>
</dbReference>
<reference evidence="3 4" key="1">
    <citation type="submission" date="2019-12" db="EMBL/GenBank/DDBJ databases">
        <title>Genomic-based taxomic classification of the family Erythrobacteraceae.</title>
        <authorList>
            <person name="Xu L."/>
        </authorList>
    </citation>
    <scope>NUCLEOTIDE SEQUENCE [LARGE SCALE GENOMIC DNA]</scope>
    <source>
        <strain evidence="3 4">LMG 29518</strain>
    </source>
</reference>
<evidence type="ECO:0000313" key="3">
    <source>
        <dbReference type="EMBL" id="MXO66344.1"/>
    </source>
</evidence>